<proteinExistence type="predicted"/>
<name>A0A2S3Z9J1_9MICO</name>
<evidence type="ECO:0000313" key="3">
    <source>
        <dbReference type="Proteomes" id="UP000237104"/>
    </source>
</evidence>
<evidence type="ECO:0000256" key="1">
    <source>
        <dbReference type="SAM" id="Phobius"/>
    </source>
</evidence>
<protein>
    <recommendedName>
        <fullName evidence="4">DUF4012 domain-containing protein</fullName>
    </recommendedName>
</protein>
<dbReference type="AlphaFoldDB" id="A0A2S3Z9J1"/>
<gene>
    <name evidence="2" type="ORF">C3B59_11715</name>
</gene>
<dbReference type="OrthoDB" id="3203519at2"/>
<reference evidence="2 3" key="1">
    <citation type="submission" date="2018-01" db="EMBL/GenBank/DDBJ databases">
        <title>Cryobacterium sp. nov., from glaciers in China.</title>
        <authorList>
            <person name="Liu Q."/>
            <person name="Xin Y.-H."/>
        </authorList>
    </citation>
    <scope>NUCLEOTIDE SEQUENCE [LARGE SCALE GENOMIC DNA]</scope>
    <source>
        <strain evidence="2 3">TMB1-8</strain>
    </source>
</reference>
<evidence type="ECO:0008006" key="4">
    <source>
        <dbReference type="Google" id="ProtNLM"/>
    </source>
</evidence>
<feature type="transmembrane region" description="Helical" evidence="1">
    <location>
        <begin position="20"/>
        <end position="41"/>
    </location>
</feature>
<comment type="caution">
    <text evidence="2">The sequence shown here is derived from an EMBL/GenBank/DDBJ whole genome shotgun (WGS) entry which is preliminary data.</text>
</comment>
<accession>A0A2S3Z9J1</accession>
<organism evidence="2 3">
    <name type="scientific">Cryobacterium zongtaii</name>
    <dbReference type="NCBI Taxonomy" id="1259217"/>
    <lineage>
        <taxon>Bacteria</taxon>
        <taxon>Bacillati</taxon>
        <taxon>Actinomycetota</taxon>
        <taxon>Actinomycetes</taxon>
        <taxon>Micrococcales</taxon>
        <taxon>Microbacteriaceae</taxon>
        <taxon>Cryobacterium</taxon>
    </lineage>
</organism>
<keyword evidence="1" id="KW-0812">Transmembrane</keyword>
<sequence>MSHSHARPRRARSVRSRRRIAVWVCCGVVLMILVSVAWVGVRALMAKAELESAIPLASAVQDSVISGDSNAAGSTADRLVQHAARATALTSDPIWRAFEAIPGLGQNLSAVRQVAAVVEDIANDAVIPLTEAAGSIDIEGFKPTDGAIDVKPLVDAQPSVTLAADALSQAQEDIAMIDSSDSISGVRDAVGQLRSAVDGAALSIDSVDRAVRILPAILGVAGPRDYLVLFQNPAELRATGGISGAVALLHTDGGQISMTQQVSSAEFDHYDAPVLALPTETRGIYGDITGRFIQDVNLTPNFVQSAELAQEMWRLQFGQEVSGVLSIDPVALSYLLRATGPITLPTGDVMSSDNAVQLLLSDVYARYPETDEQDAFFAAAAASVFSAVAGGDAEPIALVEALARAGSEHRVLVWSSDDAEQSVLADTTLAGGLPLSTEDTERFGVYFNDATGAKMGPFLDVQTAVGQATCRDDRRPNYAVEVTLTNTAPVDAATSLPGYVTAEGNFGVPMGSVKTIISVYGAPNMENLGLARDGVDVGYHPALDATYPVSNVGIELSPGETTTIRFNWLGAAAFDGDLALHMTPLIHMNETQKLEITC</sequence>
<keyword evidence="1" id="KW-0472">Membrane</keyword>
<dbReference type="InterPro" id="IPR025101">
    <property type="entry name" value="DUF4012"/>
</dbReference>
<evidence type="ECO:0000313" key="2">
    <source>
        <dbReference type="EMBL" id="POH62225.1"/>
    </source>
</evidence>
<dbReference type="Proteomes" id="UP000237104">
    <property type="component" value="Unassembled WGS sequence"/>
</dbReference>
<dbReference type="EMBL" id="PPXF01000055">
    <property type="protein sequence ID" value="POH62225.1"/>
    <property type="molecule type" value="Genomic_DNA"/>
</dbReference>
<keyword evidence="1" id="KW-1133">Transmembrane helix</keyword>
<dbReference type="Pfam" id="PF13196">
    <property type="entry name" value="DUF4012"/>
    <property type="match status" value="1"/>
</dbReference>